<dbReference type="Proteomes" id="UP000193009">
    <property type="component" value="Unassembled WGS sequence"/>
</dbReference>
<reference evidence="1 2" key="1">
    <citation type="journal article" date="2017" name="Front. Microbiol.">
        <title>The Histidine Decarboxylase Gene Cluster of Lactobacillus parabuchneri Was Gained by Horizontal Gene Transfer and Is Mobile within the Species.</title>
        <authorList>
            <person name="Wuthrich D."/>
            <person name="Berthoud H."/>
            <person name="Wechsler D."/>
            <person name="Eugster E."/>
            <person name="Irmler S."/>
            <person name="Bruggmann R."/>
        </authorList>
    </citation>
    <scope>NUCLEOTIDE SEQUENCE [LARGE SCALE GENOMIC DNA]</scope>
    <source>
        <strain evidence="1 2">FAM23169</strain>
    </source>
</reference>
<accession>A0A1X1FFS8</accession>
<protein>
    <submittedName>
        <fullName evidence="1">Uncharacterized protein</fullName>
    </submittedName>
</protein>
<gene>
    <name evidence="1" type="ORF">FAM23169_00947</name>
</gene>
<keyword evidence="2" id="KW-1185">Reference proteome</keyword>
<dbReference type="AlphaFoldDB" id="A0A1X1FFS8"/>
<proteinExistence type="predicted"/>
<comment type="caution">
    <text evidence="1">The sequence shown here is derived from an EMBL/GenBank/DDBJ whole genome shotgun (WGS) entry which is preliminary data.</text>
</comment>
<name>A0A1X1FFS8_9LACO</name>
<dbReference type="EMBL" id="MSBD01000020">
    <property type="protein sequence ID" value="ORN30242.1"/>
    <property type="molecule type" value="Genomic_DNA"/>
</dbReference>
<evidence type="ECO:0000313" key="2">
    <source>
        <dbReference type="Proteomes" id="UP000193009"/>
    </source>
</evidence>
<dbReference type="KEGG" id="lpar:FAM21731_00997"/>
<sequence length="48" mass="5488">MSVKLINQQGKLVLPMPGNIDPKYEQYSVFQTKEGVILCIPFRDHIAQ</sequence>
<organism evidence="1 2">
    <name type="scientific">Lentilactobacillus parabuchneri</name>
    <dbReference type="NCBI Taxonomy" id="152331"/>
    <lineage>
        <taxon>Bacteria</taxon>
        <taxon>Bacillati</taxon>
        <taxon>Bacillota</taxon>
        <taxon>Bacilli</taxon>
        <taxon>Lactobacillales</taxon>
        <taxon>Lactobacillaceae</taxon>
        <taxon>Lentilactobacillus</taxon>
    </lineage>
</organism>
<evidence type="ECO:0000313" key="1">
    <source>
        <dbReference type="EMBL" id="ORN30242.1"/>
    </source>
</evidence>